<dbReference type="InterPro" id="IPR002156">
    <property type="entry name" value="RNaseH_domain"/>
</dbReference>
<evidence type="ECO:0000256" key="1">
    <source>
        <dbReference type="SAM" id="Phobius"/>
    </source>
</evidence>
<dbReference type="GO" id="GO:0004523">
    <property type="term" value="F:RNA-DNA hybrid ribonuclease activity"/>
    <property type="evidence" value="ECO:0007669"/>
    <property type="project" value="InterPro"/>
</dbReference>
<evidence type="ECO:0000313" key="4">
    <source>
        <dbReference type="EMBL" id="KAF6139539.1"/>
    </source>
</evidence>
<dbReference type="SUPFAM" id="SSF53098">
    <property type="entry name" value="Ribonuclease H-like"/>
    <property type="match status" value="1"/>
</dbReference>
<evidence type="ECO:0000313" key="5">
    <source>
        <dbReference type="Proteomes" id="UP000541444"/>
    </source>
</evidence>
<comment type="caution">
    <text evidence="4">The sequence shown here is derived from an EMBL/GenBank/DDBJ whole genome shotgun (WGS) entry which is preliminary data.</text>
</comment>
<dbReference type="AlphaFoldDB" id="A0A7J7LAE8"/>
<dbReference type="GO" id="GO:0005096">
    <property type="term" value="F:GTPase activator activity"/>
    <property type="evidence" value="ECO:0007669"/>
    <property type="project" value="InterPro"/>
</dbReference>
<dbReference type="InterPro" id="IPR044518">
    <property type="entry name" value="ARF_GAP_AGD11/12/13"/>
</dbReference>
<keyword evidence="1" id="KW-1133">Transmembrane helix</keyword>
<evidence type="ECO:0000259" key="3">
    <source>
        <dbReference type="Pfam" id="PF13456"/>
    </source>
</evidence>
<dbReference type="GO" id="GO:0003676">
    <property type="term" value="F:nucleic acid binding"/>
    <property type="evidence" value="ECO:0007669"/>
    <property type="project" value="InterPro"/>
</dbReference>
<dbReference type="CDD" id="cd06222">
    <property type="entry name" value="RNase_H_like"/>
    <property type="match status" value="1"/>
</dbReference>
<dbReference type="SUPFAM" id="SSF57863">
    <property type="entry name" value="ArfGap/RecO-like zinc finger"/>
    <property type="match status" value="1"/>
</dbReference>
<keyword evidence="5" id="KW-1185">Reference proteome</keyword>
<dbReference type="Pfam" id="PF13456">
    <property type="entry name" value="RVT_3"/>
    <property type="match status" value="1"/>
</dbReference>
<dbReference type="InterPro" id="IPR044730">
    <property type="entry name" value="RNase_H-like_dom_plant"/>
</dbReference>
<dbReference type="Gene3D" id="1.10.220.150">
    <property type="entry name" value="Arf GTPase activating protein"/>
    <property type="match status" value="1"/>
</dbReference>
<name>A0A7J7LAE8_9MAGN</name>
<dbReference type="InterPro" id="IPR005162">
    <property type="entry name" value="Retrotrans_gag_dom"/>
</dbReference>
<dbReference type="InterPro" id="IPR012337">
    <property type="entry name" value="RNaseH-like_sf"/>
</dbReference>
<keyword evidence="1" id="KW-0812">Transmembrane</keyword>
<dbReference type="InterPro" id="IPR036397">
    <property type="entry name" value="RNaseH_sf"/>
</dbReference>
<dbReference type="OrthoDB" id="10266696at2759"/>
<protein>
    <recommendedName>
        <fullName evidence="6">RNase H type-1 domain-containing protein</fullName>
    </recommendedName>
</protein>
<dbReference type="Proteomes" id="UP000541444">
    <property type="component" value="Unassembled WGS sequence"/>
</dbReference>
<feature type="domain" description="Retrotransposon gag" evidence="2">
    <location>
        <begin position="4"/>
        <end position="84"/>
    </location>
</feature>
<sequence>MMLIETKLIKYALNWWDSLQKGRLDRGLANITEWQLMKREMMKCFVPTNYEDESFTRLQNLRQRLSSVDTYTNEFYLLASRVLSVTLDEWSDDEIDAMVEVGGNSSANSIYEAFFPQGFSKPGPESNHEKRVNFIRLHSISSLFGFGIGVFPKKCLAIPFVQSRVTKASIAPRIDKIRSRATGWSGKLFSFQSRTVSEGGLGIHCLQDINDCMLMKLDWGFLTSKDPWVVFFRSKFLMKNGQIIRYFKCSSLWSGLKKAMLFVNSNSRWIIGNGEKIDFCRDCWEYDAPLIEVPPDTWNDCFATLSHLIENHSWRAPQAVSELLVDYGIHLFNIPLNNTDEDVRIWKHYPQGKFYVYSTFETLRQSSPKVWWFPISCATPFNLELALLSLNFVVTLLPLKITLLKEVVLSYLDALSAFLIVNMLVIFFGVAPQRDWICSLFQLYETKPVFDGTSLNITLLQSKLFVSIQDSANLSSGCMFNTCKELSIVSSLCVPTKPRPAPIIQRCRWILPWFEEIKINCVGSATGNPGKAGIGAIARSHSGEVLGVLIKGLGIIPPLYTECEAILENLSSAINNNWTSVWIEADSSATISAFDCNKVLWAQRARWNWLKPKFSFIRFSHIWREANFSYVQASKRGNALPNGITEAFSGNPDFITRVEEPHVDYFRFS</sequence>
<dbReference type="PANTHER" id="PTHR46220">
    <property type="entry name" value="ADP-RIBOSYLATION FACTOR GTPASE-ACTIVATING PROTEIN AGD12"/>
    <property type="match status" value="1"/>
</dbReference>
<dbReference type="InterPro" id="IPR037278">
    <property type="entry name" value="ARFGAP/RecO"/>
</dbReference>
<organism evidence="4 5">
    <name type="scientific">Kingdonia uniflora</name>
    <dbReference type="NCBI Taxonomy" id="39325"/>
    <lineage>
        <taxon>Eukaryota</taxon>
        <taxon>Viridiplantae</taxon>
        <taxon>Streptophyta</taxon>
        <taxon>Embryophyta</taxon>
        <taxon>Tracheophyta</taxon>
        <taxon>Spermatophyta</taxon>
        <taxon>Magnoliopsida</taxon>
        <taxon>Ranunculales</taxon>
        <taxon>Circaeasteraceae</taxon>
        <taxon>Kingdonia</taxon>
    </lineage>
</organism>
<keyword evidence="1" id="KW-0472">Membrane</keyword>
<dbReference type="PANTHER" id="PTHR46220:SF1">
    <property type="entry name" value="ADP-RIBOSYLATION FACTOR GTPASE-ACTIVATING PROTEIN AGD12"/>
    <property type="match status" value="1"/>
</dbReference>
<accession>A0A7J7LAE8</accession>
<proteinExistence type="predicted"/>
<feature type="transmembrane region" description="Helical" evidence="1">
    <location>
        <begin position="411"/>
        <end position="431"/>
    </location>
</feature>
<evidence type="ECO:0008006" key="6">
    <source>
        <dbReference type="Google" id="ProtNLM"/>
    </source>
</evidence>
<feature type="transmembrane region" description="Helical" evidence="1">
    <location>
        <begin position="371"/>
        <end position="399"/>
    </location>
</feature>
<dbReference type="Pfam" id="PF03732">
    <property type="entry name" value="Retrotrans_gag"/>
    <property type="match status" value="1"/>
</dbReference>
<dbReference type="InterPro" id="IPR038508">
    <property type="entry name" value="ArfGAP_dom_sf"/>
</dbReference>
<dbReference type="EMBL" id="JACGCM010002464">
    <property type="protein sequence ID" value="KAF6139539.1"/>
    <property type="molecule type" value="Genomic_DNA"/>
</dbReference>
<feature type="domain" description="RNase H type-1" evidence="3">
    <location>
        <begin position="521"/>
        <end position="627"/>
    </location>
</feature>
<evidence type="ECO:0000259" key="2">
    <source>
        <dbReference type="Pfam" id="PF03732"/>
    </source>
</evidence>
<gene>
    <name evidence="4" type="ORF">GIB67_015496</name>
</gene>
<dbReference type="Gene3D" id="3.30.420.10">
    <property type="entry name" value="Ribonuclease H-like superfamily/Ribonuclease H"/>
    <property type="match status" value="1"/>
</dbReference>
<reference evidence="4 5" key="1">
    <citation type="journal article" date="2020" name="IScience">
        <title>Genome Sequencing of the Endangered Kingdonia uniflora (Circaeasteraceae, Ranunculales) Reveals Potential Mechanisms of Evolutionary Specialization.</title>
        <authorList>
            <person name="Sun Y."/>
            <person name="Deng T."/>
            <person name="Zhang A."/>
            <person name="Moore M.J."/>
            <person name="Landis J.B."/>
            <person name="Lin N."/>
            <person name="Zhang H."/>
            <person name="Zhang X."/>
            <person name="Huang J."/>
            <person name="Zhang X."/>
            <person name="Sun H."/>
            <person name="Wang H."/>
        </authorList>
    </citation>
    <scope>NUCLEOTIDE SEQUENCE [LARGE SCALE GENOMIC DNA]</scope>
    <source>
        <strain evidence="4">TB1705</strain>
        <tissue evidence="4">Leaf</tissue>
    </source>
</reference>
<dbReference type="GO" id="GO:0005543">
    <property type="term" value="F:phospholipid binding"/>
    <property type="evidence" value="ECO:0007669"/>
    <property type="project" value="InterPro"/>
</dbReference>